<reference evidence="1" key="1">
    <citation type="journal article" date="2014" name="PLoS ONE">
        <title>Transcriptome-Based Identification of ABC Transporters in the Western Tarnished Plant Bug Lygus hesperus.</title>
        <authorList>
            <person name="Hull J.J."/>
            <person name="Chaney K."/>
            <person name="Geib S.M."/>
            <person name="Fabrick J.A."/>
            <person name="Brent C.S."/>
            <person name="Walsh D."/>
            <person name="Lavine L.C."/>
        </authorList>
    </citation>
    <scope>NUCLEOTIDE SEQUENCE</scope>
</reference>
<accession>A0A0A9XJX8</accession>
<reference evidence="1" key="2">
    <citation type="submission" date="2014-07" db="EMBL/GenBank/DDBJ databases">
        <authorList>
            <person name="Hull J."/>
        </authorList>
    </citation>
    <scope>NUCLEOTIDE SEQUENCE</scope>
</reference>
<protein>
    <submittedName>
        <fullName evidence="1">dTDP-4-dehydrorhamnose 3,5-epimerase</fullName>
    </submittedName>
</protein>
<gene>
    <name evidence="1" type="primary">rfbC</name>
    <name evidence="1" type="ORF">CM83_104980</name>
</gene>
<dbReference type="AlphaFoldDB" id="A0A0A9XJX8"/>
<name>A0A0A9XJX8_LYGHE</name>
<evidence type="ECO:0000313" key="1">
    <source>
        <dbReference type="EMBL" id="JAG17420.1"/>
    </source>
</evidence>
<proteinExistence type="predicted"/>
<organism evidence="1">
    <name type="scientific">Lygus hesperus</name>
    <name type="common">Western plant bug</name>
    <dbReference type="NCBI Taxonomy" id="30085"/>
    <lineage>
        <taxon>Eukaryota</taxon>
        <taxon>Metazoa</taxon>
        <taxon>Ecdysozoa</taxon>
        <taxon>Arthropoda</taxon>
        <taxon>Hexapoda</taxon>
        <taxon>Insecta</taxon>
        <taxon>Pterygota</taxon>
        <taxon>Neoptera</taxon>
        <taxon>Paraneoptera</taxon>
        <taxon>Hemiptera</taxon>
        <taxon>Heteroptera</taxon>
        <taxon>Panheteroptera</taxon>
        <taxon>Cimicomorpha</taxon>
        <taxon>Miridae</taxon>
        <taxon>Mirini</taxon>
        <taxon>Lygus</taxon>
    </lineage>
</organism>
<feature type="non-terminal residue" evidence="1">
    <location>
        <position position="1"/>
    </location>
</feature>
<dbReference type="EMBL" id="GBHO01026184">
    <property type="protein sequence ID" value="JAG17420.1"/>
    <property type="molecule type" value="Transcribed_RNA"/>
</dbReference>
<sequence>NRHYSLTGKRTFIWKRDNVGLAWLFSQLKDLSEGIQKVVEGFQRVKPTENGFCILTGKNDPTTLACLGRKRVEDCQRKLDDAVMTVSSHFLLKLDVISS</sequence>